<accession>A0ABU6PSQ8</accession>
<proteinExistence type="predicted"/>
<evidence type="ECO:0000313" key="2">
    <source>
        <dbReference type="EMBL" id="MED5017925.1"/>
    </source>
</evidence>
<keyword evidence="3" id="KW-1185">Reference proteome</keyword>
<protein>
    <submittedName>
        <fullName evidence="2">Uncharacterized protein</fullName>
    </submittedName>
</protein>
<reference evidence="2 3" key="1">
    <citation type="submission" date="2023-03" db="EMBL/GenBank/DDBJ databases">
        <title>Bacillus Genome Sequencing.</title>
        <authorList>
            <person name="Dunlap C."/>
        </authorList>
    </citation>
    <scope>NUCLEOTIDE SEQUENCE [LARGE SCALE GENOMIC DNA]</scope>
    <source>
        <strain evidence="2 3">NRS-52</strain>
    </source>
</reference>
<evidence type="ECO:0000313" key="3">
    <source>
        <dbReference type="Proteomes" id="UP001343257"/>
    </source>
</evidence>
<dbReference type="RefSeq" id="WP_328277911.1">
    <property type="nucleotide sequence ID" value="NZ_JARTLD010000028.1"/>
</dbReference>
<sequence>MGRTKKDAVEKVDEVKTGDGIVVLWKATSPLSTAEHEQLSEKLRSESSLSGVRIVLAPFSVDASITEPEDQQANPTASEKVTEPSKEATPVLSTPEPDTETVQGDQ</sequence>
<organism evidence="2 3">
    <name type="scientific">Paenibacillus chibensis</name>
    <dbReference type="NCBI Taxonomy" id="59846"/>
    <lineage>
        <taxon>Bacteria</taxon>
        <taxon>Bacillati</taxon>
        <taxon>Bacillota</taxon>
        <taxon>Bacilli</taxon>
        <taxon>Bacillales</taxon>
        <taxon>Paenibacillaceae</taxon>
        <taxon>Paenibacillus</taxon>
    </lineage>
</organism>
<feature type="region of interest" description="Disordered" evidence="1">
    <location>
        <begin position="63"/>
        <end position="106"/>
    </location>
</feature>
<dbReference type="Proteomes" id="UP001343257">
    <property type="component" value="Unassembled WGS sequence"/>
</dbReference>
<evidence type="ECO:0000256" key="1">
    <source>
        <dbReference type="SAM" id="MobiDB-lite"/>
    </source>
</evidence>
<gene>
    <name evidence="2" type="ORF">P9847_11490</name>
</gene>
<dbReference type="EMBL" id="JARTLD010000028">
    <property type="protein sequence ID" value="MED5017925.1"/>
    <property type="molecule type" value="Genomic_DNA"/>
</dbReference>
<name>A0ABU6PSQ8_9BACL</name>
<comment type="caution">
    <text evidence="2">The sequence shown here is derived from an EMBL/GenBank/DDBJ whole genome shotgun (WGS) entry which is preliminary data.</text>
</comment>